<dbReference type="Pfam" id="PF12937">
    <property type="entry name" value="F-box-like"/>
    <property type="match status" value="1"/>
</dbReference>
<comment type="caution">
    <text evidence="2">The sequence shown here is derived from an EMBL/GenBank/DDBJ whole genome shotgun (WGS) entry which is preliminary data.</text>
</comment>
<dbReference type="PANTHER" id="PTHR35546">
    <property type="entry name" value="F-BOX PROTEIN INTERACTION DOMAIN PROTEIN-RELATED"/>
    <property type="match status" value="1"/>
</dbReference>
<sequence>MASNLKSKSSLTPIANPTSCYQTPSLSAQVVANNDDLLTQILVRLPINSLLTVKSVSKHWLSLISDPQFCRHLCRSSPLCNPSCGLLLLNPRLSNPDPVYELVNVNQTSSNLSGPVQSRIPNNPLLRLSFATDPMGGIKILQSCNGLFLCSTSPRPEKLKKYYAYHTTIKEESKKMYYVYNPTTKHYTILPELPVRSGAPRTVLGLALAFDPSESPHYKVVCVRCGERIQIHRQLDIEIYSSEMGSWRLSSSSPFFTPVPIYNLQLNGGVYWNGAVHWINSWGSTGALCLNMDEERLSEMPLPPLPEDWQDWNEKDFGYFGVSGAHLHLVGIYDSPSTHINVYEMERDYSGWSVRFRVDLAQVLAAFSDAGRFTLPVQDLSRFLFTIMCVVLCQGDEESYMVMHFPDKIVKYYLKSNSFMKLCDIDDGGRDDLPYRGWTNTYQFIESPACV</sequence>
<dbReference type="Pfam" id="PF08268">
    <property type="entry name" value="FBA_3"/>
    <property type="match status" value="1"/>
</dbReference>
<dbReference type="InterPro" id="IPR036047">
    <property type="entry name" value="F-box-like_dom_sf"/>
</dbReference>
<dbReference type="PANTHER" id="PTHR35546:SF25">
    <property type="entry name" value="F-BOX DOMAIN-CONTAINING PROTEIN"/>
    <property type="match status" value="1"/>
</dbReference>
<dbReference type="Proteomes" id="UP000813462">
    <property type="component" value="Unassembled WGS sequence"/>
</dbReference>
<dbReference type="Gene3D" id="1.20.1280.50">
    <property type="match status" value="1"/>
</dbReference>
<dbReference type="InterPro" id="IPR017451">
    <property type="entry name" value="F-box-assoc_interact_dom"/>
</dbReference>
<evidence type="ECO:0000313" key="2">
    <source>
        <dbReference type="EMBL" id="KAH7541897.1"/>
    </source>
</evidence>
<reference evidence="2" key="1">
    <citation type="journal article" date="2021" name="Front. Plant Sci.">
        <title>Chromosome-Scale Genome Assembly for Chinese Sour Jujube and Insights Into Its Genome Evolution and Domestication Signature.</title>
        <authorList>
            <person name="Shen L.-Y."/>
            <person name="Luo H."/>
            <person name="Wang X.-L."/>
            <person name="Wang X.-M."/>
            <person name="Qiu X.-J."/>
            <person name="Liu H."/>
            <person name="Zhou S.-S."/>
            <person name="Jia K.-H."/>
            <person name="Nie S."/>
            <person name="Bao Y.-T."/>
            <person name="Zhang R.-G."/>
            <person name="Yun Q.-Z."/>
            <person name="Chai Y.-H."/>
            <person name="Lu J.-Y."/>
            <person name="Li Y."/>
            <person name="Zhao S.-W."/>
            <person name="Mao J.-F."/>
            <person name="Jia S.-G."/>
            <person name="Mao Y.-M."/>
        </authorList>
    </citation>
    <scope>NUCLEOTIDE SEQUENCE</scope>
    <source>
        <strain evidence="2">AT0</strain>
        <tissue evidence="2">Leaf</tissue>
    </source>
</reference>
<gene>
    <name evidence="2" type="ORF">FEM48_Zijuj02G0016000</name>
</gene>
<dbReference type="InterPro" id="IPR013187">
    <property type="entry name" value="F-box-assoc_dom_typ3"/>
</dbReference>
<dbReference type="EMBL" id="JAEACU010000002">
    <property type="protein sequence ID" value="KAH7541897.1"/>
    <property type="molecule type" value="Genomic_DNA"/>
</dbReference>
<dbReference type="SUPFAM" id="SSF81383">
    <property type="entry name" value="F-box domain"/>
    <property type="match status" value="1"/>
</dbReference>
<dbReference type="InterPro" id="IPR001810">
    <property type="entry name" value="F-box_dom"/>
</dbReference>
<dbReference type="InterPro" id="IPR055290">
    <property type="entry name" value="At3g26010-like"/>
</dbReference>
<dbReference type="AlphaFoldDB" id="A0A978VSV2"/>
<dbReference type="SMART" id="SM00256">
    <property type="entry name" value="FBOX"/>
    <property type="match status" value="1"/>
</dbReference>
<organism evidence="2 3">
    <name type="scientific">Ziziphus jujuba var. spinosa</name>
    <dbReference type="NCBI Taxonomy" id="714518"/>
    <lineage>
        <taxon>Eukaryota</taxon>
        <taxon>Viridiplantae</taxon>
        <taxon>Streptophyta</taxon>
        <taxon>Embryophyta</taxon>
        <taxon>Tracheophyta</taxon>
        <taxon>Spermatophyta</taxon>
        <taxon>Magnoliopsida</taxon>
        <taxon>eudicotyledons</taxon>
        <taxon>Gunneridae</taxon>
        <taxon>Pentapetalae</taxon>
        <taxon>rosids</taxon>
        <taxon>fabids</taxon>
        <taxon>Rosales</taxon>
        <taxon>Rhamnaceae</taxon>
        <taxon>Paliureae</taxon>
        <taxon>Ziziphus</taxon>
    </lineage>
</organism>
<evidence type="ECO:0000313" key="3">
    <source>
        <dbReference type="Proteomes" id="UP000813462"/>
    </source>
</evidence>
<dbReference type="OrthoDB" id="605328at2759"/>
<protein>
    <recommendedName>
        <fullName evidence="1">F-box domain-containing protein</fullName>
    </recommendedName>
</protein>
<feature type="domain" description="F-box" evidence="1">
    <location>
        <begin position="33"/>
        <end position="73"/>
    </location>
</feature>
<accession>A0A978VSV2</accession>
<proteinExistence type="predicted"/>
<name>A0A978VSV2_ZIZJJ</name>
<dbReference type="NCBIfam" id="TIGR01640">
    <property type="entry name" value="F_box_assoc_1"/>
    <property type="match status" value="1"/>
</dbReference>
<evidence type="ECO:0000259" key="1">
    <source>
        <dbReference type="SMART" id="SM00256"/>
    </source>
</evidence>
<dbReference type="CDD" id="cd22157">
    <property type="entry name" value="F-box_AtFBW1-like"/>
    <property type="match status" value="1"/>
</dbReference>